<reference evidence="1" key="1">
    <citation type="submission" date="2014-11" db="EMBL/GenBank/DDBJ databases">
        <authorList>
            <person name="Amaro Gonzalez C."/>
        </authorList>
    </citation>
    <scope>NUCLEOTIDE SEQUENCE</scope>
</reference>
<reference evidence="1" key="2">
    <citation type="journal article" date="2015" name="Fish Shellfish Immunol.">
        <title>Early steps in the European eel (Anguilla anguilla)-Vibrio vulnificus interaction in the gills: Role of the RtxA13 toxin.</title>
        <authorList>
            <person name="Callol A."/>
            <person name="Pajuelo D."/>
            <person name="Ebbesson L."/>
            <person name="Teles M."/>
            <person name="MacKenzie S."/>
            <person name="Amaro C."/>
        </authorList>
    </citation>
    <scope>NUCLEOTIDE SEQUENCE</scope>
</reference>
<protein>
    <submittedName>
        <fullName evidence="1">Uncharacterized protein</fullName>
    </submittedName>
</protein>
<evidence type="ECO:0000313" key="1">
    <source>
        <dbReference type="EMBL" id="JAH87795.1"/>
    </source>
</evidence>
<sequence>MSFFVLNAVWGGRMRKGRVVKQESVGQGLHISLFPCVKSASLPKNHPPP</sequence>
<organism evidence="1">
    <name type="scientific">Anguilla anguilla</name>
    <name type="common">European freshwater eel</name>
    <name type="synonym">Muraena anguilla</name>
    <dbReference type="NCBI Taxonomy" id="7936"/>
    <lineage>
        <taxon>Eukaryota</taxon>
        <taxon>Metazoa</taxon>
        <taxon>Chordata</taxon>
        <taxon>Craniata</taxon>
        <taxon>Vertebrata</taxon>
        <taxon>Euteleostomi</taxon>
        <taxon>Actinopterygii</taxon>
        <taxon>Neopterygii</taxon>
        <taxon>Teleostei</taxon>
        <taxon>Anguilliformes</taxon>
        <taxon>Anguillidae</taxon>
        <taxon>Anguilla</taxon>
    </lineage>
</organism>
<accession>A0A0E9WE21</accession>
<name>A0A0E9WE21_ANGAN</name>
<dbReference type="EMBL" id="GBXM01020782">
    <property type="protein sequence ID" value="JAH87795.1"/>
    <property type="molecule type" value="Transcribed_RNA"/>
</dbReference>
<proteinExistence type="predicted"/>
<dbReference type="AlphaFoldDB" id="A0A0E9WE21"/>